<dbReference type="InterPro" id="IPR000182">
    <property type="entry name" value="GNAT_dom"/>
</dbReference>
<sequence length="152" mass="17161">MTEIRYMNRPEAKAYLDWVYPAPYEFYNIPAAVHAVEMDNIFADDGDDYYSVLENDELIGMYEFSFPNGVMEIGLGLAPAYTGAGRGRAFVQAGIDFGRQRYHYAGPITLEVADFNARARHLYEALGFKQTGTREADAYGTPVTFVQMKLDQ</sequence>
<reference evidence="3" key="1">
    <citation type="journal article" date="2019" name="Int. J. Syst. Evol. Microbiol.">
        <title>The Global Catalogue of Microorganisms (GCM) 10K type strain sequencing project: providing services to taxonomists for standard genome sequencing and annotation.</title>
        <authorList>
            <consortium name="The Broad Institute Genomics Platform"/>
            <consortium name="The Broad Institute Genome Sequencing Center for Infectious Disease"/>
            <person name="Wu L."/>
            <person name="Ma J."/>
        </authorList>
    </citation>
    <scope>NUCLEOTIDE SEQUENCE [LARGE SCALE GENOMIC DNA]</scope>
    <source>
        <strain evidence="3">CCM 8912</strain>
    </source>
</reference>
<proteinExistence type="predicted"/>
<dbReference type="RefSeq" id="WP_125755568.1">
    <property type="nucleotide sequence ID" value="NZ_JBHTOK010000076.1"/>
</dbReference>
<dbReference type="InterPro" id="IPR016181">
    <property type="entry name" value="Acyl_CoA_acyltransferase"/>
</dbReference>
<comment type="caution">
    <text evidence="2">The sequence shown here is derived from an EMBL/GenBank/DDBJ whole genome shotgun (WGS) entry which is preliminary data.</text>
</comment>
<dbReference type="Pfam" id="PF00583">
    <property type="entry name" value="Acetyltransf_1"/>
    <property type="match status" value="1"/>
</dbReference>
<keyword evidence="2" id="KW-0012">Acyltransferase</keyword>
<dbReference type="GO" id="GO:0016746">
    <property type="term" value="F:acyltransferase activity"/>
    <property type="evidence" value="ECO:0007669"/>
    <property type="project" value="UniProtKB-KW"/>
</dbReference>
<keyword evidence="2" id="KW-0808">Transferase</keyword>
<keyword evidence="3" id="KW-1185">Reference proteome</keyword>
<dbReference type="EC" id="2.3.-.-" evidence="2"/>
<accession>A0ABW4CZQ7</accession>
<dbReference type="Proteomes" id="UP001597212">
    <property type="component" value="Unassembled WGS sequence"/>
</dbReference>
<evidence type="ECO:0000313" key="2">
    <source>
        <dbReference type="EMBL" id="MFD1441903.1"/>
    </source>
</evidence>
<gene>
    <name evidence="2" type="ORF">ACFQ5K_11000</name>
</gene>
<dbReference type="PROSITE" id="PS51186">
    <property type="entry name" value="GNAT"/>
    <property type="match status" value="1"/>
</dbReference>
<protein>
    <submittedName>
        <fullName evidence="2">GNAT family N-acetyltransferase</fullName>
        <ecNumber evidence="2">2.3.-.-</ecNumber>
    </submittedName>
</protein>
<dbReference type="EMBL" id="JBHTOK010000076">
    <property type="protein sequence ID" value="MFD1441903.1"/>
    <property type="molecule type" value="Genomic_DNA"/>
</dbReference>
<dbReference type="Gene3D" id="3.40.630.30">
    <property type="match status" value="1"/>
</dbReference>
<dbReference type="SUPFAM" id="SSF55729">
    <property type="entry name" value="Acyl-CoA N-acyltransferases (Nat)"/>
    <property type="match status" value="1"/>
</dbReference>
<evidence type="ECO:0000259" key="1">
    <source>
        <dbReference type="PROSITE" id="PS51186"/>
    </source>
</evidence>
<evidence type="ECO:0000313" key="3">
    <source>
        <dbReference type="Proteomes" id="UP001597212"/>
    </source>
</evidence>
<feature type="domain" description="N-acetyltransferase" evidence="1">
    <location>
        <begin position="2"/>
        <end position="152"/>
    </location>
</feature>
<organism evidence="2 3">
    <name type="scientific">Lacticaseibacillus hegangensis</name>
    <dbReference type="NCBI Taxonomy" id="2486010"/>
    <lineage>
        <taxon>Bacteria</taxon>
        <taxon>Bacillati</taxon>
        <taxon>Bacillota</taxon>
        <taxon>Bacilli</taxon>
        <taxon>Lactobacillales</taxon>
        <taxon>Lactobacillaceae</taxon>
        <taxon>Lacticaseibacillus</taxon>
    </lineage>
</organism>
<name>A0ABW4CZQ7_9LACO</name>